<feature type="domain" description="Major facilitator superfamily (MFS) profile" evidence="7">
    <location>
        <begin position="7"/>
        <end position="403"/>
    </location>
</feature>
<proteinExistence type="predicted"/>
<dbReference type="InterPro" id="IPR011701">
    <property type="entry name" value="MFS"/>
</dbReference>
<evidence type="ECO:0000256" key="2">
    <source>
        <dbReference type="ARBA" id="ARBA00022475"/>
    </source>
</evidence>
<keyword evidence="5 6" id="KW-0472">Membrane</keyword>
<evidence type="ECO:0000313" key="8">
    <source>
        <dbReference type="EMBL" id="SEA35653.1"/>
    </source>
</evidence>
<dbReference type="OrthoDB" id="3225787at2"/>
<feature type="transmembrane region" description="Helical" evidence="6">
    <location>
        <begin position="373"/>
        <end position="394"/>
    </location>
</feature>
<keyword evidence="4 6" id="KW-1133">Transmembrane helix</keyword>
<feature type="transmembrane region" description="Helical" evidence="6">
    <location>
        <begin position="289"/>
        <end position="307"/>
    </location>
</feature>
<feature type="transmembrane region" description="Helical" evidence="6">
    <location>
        <begin position="267"/>
        <end position="282"/>
    </location>
</feature>
<organism evidence="8 9">
    <name type="scientific">Arachidicoccus rhizosphaerae</name>
    <dbReference type="NCBI Taxonomy" id="551991"/>
    <lineage>
        <taxon>Bacteria</taxon>
        <taxon>Pseudomonadati</taxon>
        <taxon>Bacteroidota</taxon>
        <taxon>Chitinophagia</taxon>
        <taxon>Chitinophagales</taxon>
        <taxon>Chitinophagaceae</taxon>
        <taxon>Arachidicoccus</taxon>
    </lineage>
</organism>
<feature type="transmembrane region" description="Helical" evidence="6">
    <location>
        <begin position="313"/>
        <end position="334"/>
    </location>
</feature>
<evidence type="ECO:0000256" key="4">
    <source>
        <dbReference type="ARBA" id="ARBA00022989"/>
    </source>
</evidence>
<keyword evidence="2" id="KW-1003">Cell membrane</keyword>
<keyword evidence="3 6" id="KW-0812">Transmembrane</keyword>
<feature type="transmembrane region" description="Helical" evidence="6">
    <location>
        <begin position="73"/>
        <end position="91"/>
    </location>
</feature>
<dbReference type="GO" id="GO:0022857">
    <property type="term" value="F:transmembrane transporter activity"/>
    <property type="evidence" value="ECO:0007669"/>
    <property type="project" value="InterPro"/>
</dbReference>
<evidence type="ECO:0000256" key="1">
    <source>
        <dbReference type="ARBA" id="ARBA00004429"/>
    </source>
</evidence>
<dbReference type="PANTHER" id="PTHR43702:SF12">
    <property type="entry name" value="N-ACETYL GLUCOSAMINE TRANSPORTER NAGP"/>
    <property type="match status" value="1"/>
</dbReference>
<dbReference type="InterPro" id="IPR050375">
    <property type="entry name" value="MFS_TsgA-like"/>
</dbReference>
<evidence type="ECO:0000256" key="3">
    <source>
        <dbReference type="ARBA" id="ARBA00022692"/>
    </source>
</evidence>
<dbReference type="InterPro" id="IPR036259">
    <property type="entry name" value="MFS_trans_sf"/>
</dbReference>
<comment type="subcellular location">
    <subcellularLocation>
        <location evidence="1">Cell inner membrane</location>
        <topology evidence="1">Multi-pass membrane protein</topology>
    </subcellularLocation>
</comment>
<dbReference type="PANTHER" id="PTHR43702">
    <property type="entry name" value="L-FUCOSE-PROTON SYMPORTER"/>
    <property type="match status" value="1"/>
</dbReference>
<dbReference type="Proteomes" id="UP000199041">
    <property type="component" value="Unassembled WGS sequence"/>
</dbReference>
<dbReference type="SUPFAM" id="SSF103473">
    <property type="entry name" value="MFS general substrate transporter"/>
    <property type="match status" value="1"/>
</dbReference>
<evidence type="ECO:0000256" key="5">
    <source>
        <dbReference type="ARBA" id="ARBA00023136"/>
    </source>
</evidence>
<reference evidence="8 9" key="1">
    <citation type="submission" date="2016-10" db="EMBL/GenBank/DDBJ databases">
        <authorList>
            <person name="de Groot N.N."/>
        </authorList>
    </citation>
    <scope>NUCLEOTIDE SEQUENCE [LARGE SCALE GENOMIC DNA]</scope>
    <source>
        <strain evidence="8 9">Vu-144</strain>
    </source>
</reference>
<name>A0A1H4AI05_9BACT</name>
<dbReference type="EMBL" id="FNQY01000015">
    <property type="protein sequence ID" value="SEA35653.1"/>
    <property type="molecule type" value="Genomic_DNA"/>
</dbReference>
<dbReference type="PROSITE" id="PS50850">
    <property type="entry name" value="MFS"/>
    <property type="match status" value="1"/>
</dbReference>
<feature type="transmembrane region" description="Helical" evidence="6">
    <location>
        <begin position="177"/>
        <end position="198"/>
    </location>
</feature>
<dbReference type="InterPro" id="IPR020846">
    <property type="entry name" value="MFS_dom"/>
</dbReference>
<evidence type="ECO:0000313" key="9">
    <source>
        <dbReference type="Proteomes" id="UP000199041"/>
    </source>
</evidence>
<dbReference type="GO" id="GO:0005886">
    <property type="term" value="C:plasma membrane"/>
    <property type="evidence" value="ECO:0007669"/>
    <property type="project" value="UniProtKB-SubCell"/>
</dbReference>
<gene>
    <name evidence="8" type="ORF">SAMN05192529_1154</name>
</gene>
<feature type="transmembrane region" description="Helical" evidence="6">
    <location>
        <begin position="346"/>
        <end position="367"/>
    </location>
</feature>
<evidence type="ECO:0000256" key="6">
    <source>
        <dbReference type="SAM" id="Phobius"/>
    </source>
</evidence>
<evidence type="ECO:0000259" key="7">
    <source>
        <dbReference type="PROSITE" id="PS50850"/>
    </source>
</evidence>
<feature type="transmembrane region" description="Helical" evidence="6">
    <location>
        <begin position="218"/>
        <end position="236"/>
    </location>
</feature>
<dbReference type="AlphaFoldDB" id="A0A1H4AI05"/>
<feature type="transmembrane region" description="Helical" evidence="6">
    <location>
        <begin position="97"/>
        <end position="115"/>
    </location>
</feature>
<feature type="transmembrane region" description="Helical" evidence="6">
    <location>
        <begin position="7"/>
        <end position="28"/>
    </location>
</feature>
<protein>
    <submittedName>
        <fullName evidence="8">Fucose permease</fullName>
    </submittedName>
</protein>
<accession>A0A1H4AI05</accession>
<dbReference type="Pfam" id="PF07690">
    <property type="entry name" value="MFS_1"/>
    <property type="match status" value="1"/>
</dbReference>
<feature type="transmembrane region" description="Helical" evidence="6">
    <location>
        <begin position="40"/>
        <end position="61"/>
    </location>
</feature>
<dbReference type="RefSeq" id="WP_091399099.1">
    <property type="nucleotide sequence ID" value="NZ_FNQY01000015.1"/>
</dbReference>
<feature type="transmembrane region" description="Helical" evidence="6">
    <location>
        <begin position="127"/>
        <end position="145"/>
    </location>
</feature>
<sequence length="413" mass="45066">MKRSLTIVVLIMLTFFVISFLTNIIGALNPDFIKDFNLSLTLAALLPFAFFIAYGLVSIPTGILLERYREKKIMIFGFITSFIGSLLLAIWPNYLTAIISLFIIGSGMAMLQVVINPLLRTAGGEKNYAFTSVLAQLIFGAASFLSPRAFTYVVQRLSVQGGDIYSNWVPAGMPWIALYWIFGGISLLMILIIALMKFPKVELTLDEKAGSLKVHLDLIKKPVVILYFLGIFFYVGTEQGLNNNISLLLQTLHGIEPATAADTLGNFWGYMTIGNILGLFLLKVMDSRALLKLFTILAMISLAIGLFGTGTLVLYAFPMVGFFISVMYPVIFSLALNSLSEHHGSFAGILVTAIIGGAIIPLIMGAISDSFGLTAGMSMLFLTMGYILSIGFWAKPLINNATIGGNKNKIEKV</sequence>
<keyword evidence="9" id="KW-1185">Reference proteome</keyword>
<dbReference type="Gene3D" id="1.20.1250.20">
    <property type="entry name" value="MFS general substrate transporter like domains"/>
    <property type="match status" value="2"/>
</dbReference>